<dbReference type="PANTHER" id="PTHR39420:SF2">
    <property type="entry name" value="HYDROLASE"/>
    <property type="match status" value="1"/>
</dbReference>
<dbReference type="Gene3D" id="1.20.150.30">
    <property type="entry name" value="Zincin-like metallopeptidase, N-terminal domain"/>
    <property type="match status" value="1"/>
</dbReference>
<proteinExistence type="predicted"/>
<dbReference type="PANTHER" id="PTHR39420">
    <property type="match status" value="1"/>
</dbReference>
<dbReference type="NCBIfam" id="TIGR03624">
    <property type="entry name" value="putative hydrolase"/>
    <property type="match status" value="1"/>
</dbReference>
<accession>A0A6J6B8W6</accession>
<protein>
    <submittedName>
        <fullName evidence="1">Unannotated protein</fullName>
    </submittedName>
</protein>
<organism evidence="1">
    <name type="scientific">freshwater metagenome</name>
    <dbReference type="NCBI Taxonomy" id="449393"/>
    <lineage>
        <taxon>unclassified sequences</taxon>
        <taxon>metagenomes</taxon>
        <taxon>ecological metagenomes</taxon>
    </lineage>
</organism>
<dbReference type="InterPro" id="IPR042271">
    <property type="entry name" value="Zinicin_2_N"/>
</dbReference>
<evidence type="ECO:0000313" key="1">
    <source>
        <dbReference type="EMBL" id="CAB4535047.1"/>
    </source>
</evidence>
<dbReference type="InterPro" id="IPR018766">
    <property type="entry name" value="Zinicin_2"/>
</dbReference>
<dbReference type="EMBL" id="CAEZUW010000002">
    <property type="protein sequence ID" value="CAB4604369.1"/>
    <property type="molecule type" value="Genomic_DNA"/>
</dbReference>
<dbReference type="AlphaFoldDB" id="A0A6J6B8W6"/>
<sequence>MNENQDGMNPEDFSEFLREFLSKQNGIDAEALAKAAGIPNDPKALEQMLKNFSAAMSASAEGSNGGVNWKLALDQAKSLAASGSKSITDAERRSITDAVSIGTLWLDAVTTVGSLTTEPKLLTRELWVADSISLFQELSQPVAERMATALSQTMQQNLPEELDGMMAGAGAFMKAAGGAMFAMQLGQALGKLSQNVMSGSDVGLPIFQERAAFVPQNLTAFIQELELAEDQATIFLAIREMAFARLFKNSRWLRDSVVAQISTYASEISIDTENLRELAEGADLNDPEQLRAALESGALIAKRTEEQERALASIETLLALIEGWVEVVTEEATKLLPTASAISEAVRRRRAAGGPAELTFGTLVGLELRPRRIREAAALWREVTNAVGTQKRDDLWNHPDLLPTSEEVDSPGLLLARINLFGSGDAMDEALKKWLGE</sequence>
<dbReference type="EMBL" id="CAEZSH010000030">
    <property type="protein sequence ID" value="CAB4535047.1"/>
    <property type="molecule type" value="Genomic_DNA"/>
</dbReference>
<name>A0A6J6B8W6_9ZZZZ</name>
<reference evidence="1" key="1">
    <citation type="submission" date="2020-05" db="EMBL/GenBank/DDBJ databases">
        <authorList>
            <person name="Chiriac C."/>
            <person name="Salcher M."/>
            <person name="Ghai R."/>
            <person name="Kavagutti S V."/>
        </authorList>
    </citation>
    <scope>NUCLEOTIDE SEQUENCE</scope>
</reference>
<evidence type="ECO:0000313" key="2">
    <source>
        <dbReference type="EMBL" id="CAB4604369.1"/>
    </source>
</evidence>
<dbReference type="SUPFAM" id="SSF55486">
    <property type="entry name" value="Metalloproteases ('zincins'), catalytic domain"/>
    <property type="match status" value="1"/>
</dbReference>
<gene>
    <name evidence="1" type="ORF">UFOPK1410_00393</name>
    <name evidence="2" type="ORF">UFOPK1855_00017</name>
</gene>
<dbReference type="Pfam" id="PF10103">
    <property type="entry name" value="Zincin_2"/>
    <property type="match status" value="1"/>
</dbReference>